<dbReference type="EMBL" id="MU155333">
    <property type="protein sequence ID" value="KAF9475427.1"/>
    <property type="molecule type" value="Genomic_DNA"/>
</dbReference>
<protein>
    <submittedName>
        <fullName evidence="1">Uncharacterized protein</fullName>
    </submittedName>
</protein>
<organism evidence="1 2">
    <name type="scientific">Pholiota conissans</name>
    <dbReference type="NCBI Taxonomy" id="109636"/>
    <lineage>
        <taxon>Eukaryota</taxon>
        <taxon>Fungi</taxon>
        <taxon>Dikarya</taxon>
        <taxon>Basidiomycota</taxon>
        <taxon>Agaricomycotina</taxon>
        <taxon>Agaricomycetes</taxon>
        <taxon>Agaricomycetidae</taxon>
        <taxon>Agaricales</taxon>
        <taxon>Agaricineae</taxon>
        <taxon>Strophariaceae</taxon>
        <taxon>Pholiota</taxon>
    </lineage>
</organism>
<dbReference type="Proteomes" id="UP000807469">
    <property type="component" value="Unassembled WGS sequence"/>
</dbReference>
<name>A0A9P5YTD0_9AGAR</name>
<gene>
    <name evidence="1" type="ORF">BDN70DRAFT_956551</name>
</gene>
<accession>A0A9P5YTD0</accession>
<proteinExistence type="predicted"/>
<evidence type="ECO:0000313" key="1">
    <source>
        <dbReference type="EMBL" id="KAF9475427.1"/>
    </source>
</evidence>
<evidence type="ECO:0000313" key="2">
    <source>
        <dbReference type="Proteomes" id="UP000807469"/>
    </source>
</evidence>
<dbReference type="OrthoDB" id="3059014at2759"/>
<dbReference type="AlphaFoldDB" id="A0A9P5YTD0"/>
<reference evidence="1" key="1">
    <citation type="submission" date="2020-11" db="EMBL/GenBank/DDBJ databases">
        <authorList>
            <consortium name="DOE Joint Genome Institute"/>
            <person name="Ahrendt S."/>
            <person name="Riley R."/>
            <person name="Andreopoulos W."/>
            <person name="Labutti K."/>
            <person name="Pangilinan J."/>
            <person name="Ruiz-Duenas F.J."/>
            <person name="Barrasa J.M."/>
            <person name="Sanchez-Garcia M."/>
            <person name="Camarero S."/>
            <person name="Miyauchi S."/>
            <person name="Serrano A."/>
            <person name="Linde D."/>
            <person name="Babiker R."/>
            <person name="Drula E."/>
            <person name="Ayuso-Fernandez I."/>
            <person name="Pacheco R."/>
            <person name="Padilla G."/>
            <person name="Ferreira P."/>
            <person name="Barriuso J."/>
            <person name="Kellner H."/>
            <person name="Castanera R."/>
            <person name="Alfaro M."/>
            <person name="Ramirez L."/>
            <person name="Pisabarro A.G."/>
            <person name="Kuo A."/>
            <person name="Tritt A."/>
            <person name="Lipzen A."/>
            <person name="He G."/>
            <person name="Yan M."/>
            <person name="Ng V."/>
            <person name="Cullen D."/>
            <person name="Martin F."/>
            <person name="Rosso M.-N."/>
            <person name="Henrissat B."/>
            <person name="Hibbett D."/>
            <person name="Martinez A.T."/>
            <person name="Grigoriev I.V."/>
        </authorList>
    </citation>
    <scope>NUCLEOTIDE SEQUENCE</scope>
    <source>
        <strain evidence="1">CIRM-BRFM 674</strain>
    </source>
</reference>
<sequence length="270" mass="30750">MGGDSFNSEGEYSFSTWLLIDQLADPKCETRLKSKQRISNAREVWVSLLERLSRETFVPPVLNHPIGAYTAQDLERLVMRRISSEIRSREGKIPRRRACFEDNYPFEHSHVFLAGGRWFLGMAHEKENECGRVYAYNLDGEDRGQCIIDLGILHLIYGGWLISCDTNMNELSYTISLTPTPTSPQNPAKFFNGIWPREGAHIYSLTVKGRGAGATLEAKEMKYLRFPKGHTTSSCNIVLAGNYIVRQLGICFTNPRVFEVWNWALSNDSF</sequence>
<comment type="caution">
    <text evidence="1">The sequence shown here is derived from an EMBL/GenBank/DDBJ whole genome shotgun (WGS) entry which is preliminary data.</text>
</comment>
<keyword evidence="2" id="KW-1185">Reference proteome</keyword>